<name>A0ABQ0UED3_PSEAF</name>
<comment type="caution">
    <text evidence="1">The sequence shown here is derived from an EMBL/GenBank/DDBJ whole genome shotgun (WGS) entry which is preliminary data.</text>
</comment>
<evidence type="ECO:0000313" key="2">
    <source>
        <dbReference type="Proteomes" id="UP000321189"/>
    </source>
</evidence>
<dbReference type="Pfam" id="PF07277">
    <property type="entry name" value="SapC"/>
    <property type="match status" value="1"/>
</dbReference>
<dbReference type="Proteomes" id="UP000321189">
    <property type="component" value="Unassembled WGS sequence"/>
</dbReference>
<protein>
    <submittedName>
        <fullName evidence="1">Peptidase</fullName>
    </submittedName>
</protein>
<accession>A0ABQ0UED3</accession>
<dbReference type="RefSeq" id="WP_154945440.1">
    <property type="nucleotide sequence ID" value="NZ_BJUT01000021.1"/>
</dbReference>
<proteinExistence type="predicted"/>
<reference evidence="1 2" key="1">
    <citation type="submission" date="2019-07" db="EMBL/GenBank/DDBJ databases">
        <title>Whole genome shotgun sequence of Pseudoalteromonas atlantica NBRC 103033.</title>
        <authorList>
            <person name="Hosoyama A."/>
            <person name="Uohara A."/>
            <person name="Ohji S."/>
            <person name="Ichikawa N."/>
        </authorList>
    </citation>
    <scope>NUCLEOTIDE SEQUENCE [LARGE SCALE GENOMIC DNA]</scope>
    <source>
        <strain evidence="1 2">NBRC 103033</strain>
    </source>
</reference>
<dbReference type="InterPro" id="IPR010836">
    <property type="entry name" value="SapC"/>
</dbReference>
<sequence length="239" mass="27068">MTNATLLDKKTHANLYINNAPSAEFGDNINYIPIVADELKQLVLDYPVYFMKNPQTGQFELFVLTGFTAGENLFLQQGRWRAQYIPLHIKRQPFKLGLRDATITEPTDNDLAVLIHQDHPRVNENTGERIFDQQGEPTAYLNAVCEQLMTLMHGNKRTSAFITTLLEHELLEAVQLSLTQHGEKQTYSGLYAINEQALAQLDAHALKSLHEMGYLQACYMIIASTGHIQKLIGWLNETP</sequence>
<organism evidence="1 2">
    <name type="scientific">Pseudoalteromonas atlantica</name>
    <name type="common">Alteromonas atlantica</name>
    <dbReference type="NCBI Taxonomy" id="288"/>
    <lineage>
        <taxon>Bacteria</taxon>
        <taxon>Pseudomonadati</taxon>
        <taxon>Pseudomonadota</taxon>
        <taxon>Gammaproteobacteria</taxon>
        <taxon>Alteromonadales</taxon>
        <taxon>Pseudoalteromonadaceae</taxon>
        <taxon>Pseudoalteromonas</taxon>
    </lineage>
</organism>
<keyword evidence="2" id="KW-1185">Reference proteome</keyword>
<gene>
    <name evidence="1" type="ORF">PAT01_21090</name>
</gene>
<evidence type="ECO:0000313" key="1">
    <source>
        <dbReference type="EMBL" id="GEK76805.1"/>
    </source>
</evidence>
<dbReference type="EMBL" id="BJUT01000021">
    <property type="protein sequence ID" value="GEK76805.1"/>
    <property type="molecule type" value="Genomic_DNA"/>
</dbReference>